<dbReference type="Gene3D" id="2.80.10.50">
    <property type="match status" value="1"/>
</dbReference>
<feature type="compositionally biased region" description="Low complexity" evidence="1">
    <location>
        <begin position="532"/>
        <end position="553"/>
    </location>
</feature>
<feature type="domain" description="Ricin B lectin" evidence="4">
    <location>
        <begin position="154"/>
        <end position="222"/>
    </location>
</feature>
<feature type="domain" description="Bacterial repeat" evidence="5">
    <location>
        <begin position="300"/>
        <end position="363"/>
    </location>
</feature>
<comment type="caution">
    <text evidence="6">The sequence shown here is derived from an EMBL/GenBank/DDBJ whole genome shotgun (WGS) entry which is preliminary data.</text>
</comment>
<dbReference type="InterPro" id="IPR044060">
    <property type="entry name" value="Bacterial_rp_domain"/>
</dbReference>
<sequence length="594" mass="65021">MTGEFLTYPTGVQQGYNRQLIQIDDGTEKGALFTLSCEYADTGRSNSVKWGKLDLNTVTIPDTKATFYDINIDEDVKEVANVWPKEGQVISGADQYFMIQPKRGHEIQQVLVNGKPVHLYTSWIKVPTVRENINIAIETTQVSDEARIINSKEDSQFYLVPPGYSTVDGREIFEWTLENNKHFCWVLEPDADTGAYRIKNMNTNMYLSVKGGSTAEGANIIQTKNLSDSSLWKLTEVEDGWFSIINYESGLAITRGQPGAFEKPTERFAVQKNYTGADNQLWGFDYVLENRQLHNVNIDTAIKNGTVMANHKTAASGETVFLSVEANKDYKLVENSLKVNGTPVSGNSFIMPDKEVTITADFVRLAVSGISIKTQPNQTVYEVNDQLNLAGLVLEVTYEDGSKSEVAEGFDVSQVDISTVGEKTITVTYQDKTATFTVNVKKAEQPPVATLDSITISGPTKTEYEIGDKLDLTGLAVIAHYSDGSYQEVTDYEVSGFDSTAAGKKTITVRYVEDGITELAQFELTVKAKDISSSGSDLNDPSDSNPNASSESNTNSNKPQTGDSFPLAAGIGVGFIALGCLGALITLRKRGRVG</sequence>
<feature type="region of interest" description="Disordered" evidence="1">
    <location>
        <begin position="531"/>
        <end position="561"/>
    </location>
</feature>
<evidence type="ECO:0000259" key="4">
    <source>
        <dbReference type="Pfam" id="PF14200"/>
    </source>
</evidence>
<dbReference type="PROSITE" id="PS50231">
    <property type="entry name" value="RICIN_B_LECTIN"/>
    <property type="match status" value="1"/>
</dbReference>
<feature type="domain" description="Ig-like" evidence="3">
    <location>
        <begin position="458"/>
        <end position="526"/>
    </location>
</feature>
<dbReference type="AlphaFoldDB" id="A0A412AZU2"/>
<name>A0A412AZU2_9FIRM</name>
<feature type="transmembrane region" description="Helical" evidence="2">
    <location>
        <begin position="565"/>
        <end position="587"/>
    </location>
</feature>
<feature type="domain" description="Ig-like" evidence="3">
    <location>
        <begin position="375"/>
        <end position="440"/>
    </location>
</feature>
<dbReference type="InterPro" id="IPR022038">
    <property type="entry name" value="Ig-like_bact"/>
</dbReference>
<dbReference type="Pfam" id="PF14200">
    <property type="entry name" value="RicinB_lectin_2"/>
    <property type="match status" value="1"/>
</dbReference>
<organism evidence="6 7">
    <name type="scientific">[Clostridium] leptum</name>
    <dbReference type="NCBI Taxonomy" id="1535"/>
    <lineage>
        <taxon>Bacteria</taxon>
        <taxon>Bacillati</taxon>
        <taxon>Bacillota</taxon>
        <taxon>Clostridia</taxon>
        <taxon>Eubacteriales</taxon>
        <taxon>Oscillospiraceae</taxon>
        <taxon>Oscillospiraceae incertae sedis</taxon>
    </lineage>
</organism>
<keyword evidence="2" id="KW-1133">Transmembrane helix</keyword>
<dbReference type="Pfam" id="PF07523">
    <property type="entry name" value="Big_3"/>
    <property type="match status" value="2"/>
</dbReference>
<evidence type="ECO:0000259" key="3">
    <source>
        <dbReference type="Pfam" id="PF07523"/>
    </source>
</evidence>
<dbReference type="CDD" id="cd00161">
    <property type="entry name" value="beta-trefoil_Ricin-like"/>
    <property type="match status" value="1"/>
</dbReference>
<dbReference type="Gene3D" id="2.60.40.3630">
    <property type="match status" value="2"/>
</dbReference>
<dbReference type="Pfam" id="PF18998">
    <property type="entry name" value="Flg_new_2"/>
    <property type="match status" value="1"/>
</dbReference>
<evidence type="ECO:0000256" key="1">
    <source>
        <dbReference type="SAM" id="MobiDB-lite"/>
    </source>
</evidence>
<evidence type="ECO:0000313" key="6">
    <source>
        <dbReference type="EMBL" id="RGQ43070.1"/>
    </source>
</evidence>
<dbReference type="Proteomes" id="UP000284751">
    <property type="component" value="Unassembled WGS sequence"/>
</dbReference>
<evidence type="ECO:0000256" key="2">
    <source>
        <dbReference type="SAM" id="Phobius"/>
    </source>
</evidence>
<gene>
    <name evidence="6" type="ORF">DWY99_03515</name>
</gene>
<dbReference type="InterPro" id="IPR000772">
    <property type="entry name" value="Ricin_B_lectin"/>
</dbReference>
<keyword evidence="2" id="KW-0472">Membrane</keyword>
<evidence type="ECO:0000259" key="5">
    <source>
        <dbReference type="Pfam" id="PF18998"/>
    </source>
</evidence>
<dbReference type="SUPFAM" id="SSF50370">
    <property type="entry name" value="Ricin B-like lectins"/>
    <property type="match status" value="1"/>
</dbReference>
<proteinExistence type="predicted"/>
<accession>A0A412AZU2</accession>
<dbReference type="EMBL" id="QRTC01000008">
    <property type="protein sequence ID" value="RGQ43070.1"/>
    <property type="molecule type" value="Genomic_DNA"/>
</dbReference>
<reference evidence="6 7" key="1">
    <citation type="submission" date="2018-08" db="EMBL/GenBank/DDBJ databases">
        <title>A genome reference for cultivated species of the human gut microbiota.</title>
        <authorList>
            <person name="Zou Y."/>
            <person name="Xue W."/>
            <person name="Luo G."/>
        </authorList>
    </citation>
    <scope>NUCLEOTIDE SEQUENCE [LARGE SCALE GENOMIC DNA]</scope>
    <source>
        <strain evidence="6 7">AF28-26</strain>
    </source>
</reference>
<evidence type="ECO:0000313" key="7">
    <source>
        <dbReference type="Proteomes" id="UP000284751"/>
    </source>
</evidence>
<keyword evidence="2" id="KW-0812">Transmembrane</keyword>
<dbReference type="InterPro" id="IPR035992">
    <property type="entry name" value="Ricin_B-like_lectins"/>
</dbReference>
<protein>
    <submittedName>
        <fullName evidence="6">Uncharacterized protein</fullName>
    </submittedName>
</protein>